<evidence type="ECO:0000256" key="7">
    <source>
        <dbReference type="ARBA" id="ARBA00023170"/>
    </source>
</evidence>
<organism evidence="12 13">
    <name type="scientific">Iphiclides podalirius</name>
    <name type="common">scarce swallowtail</name>
    <dbReference type="NCBI Taxonomy" id="110791"/>
    <lineage>
        <taxon>Eukaryota</taxon>
        <taxon>Metazoa</taxon>
        <taxon>Ecdysozoa</taxon>
        <taxon>Arthropoda</taxon>
        <taxon>Hexapoda</taxon>
        <taxon>Insecta</taxon>
        <taxon>Pterygota</taxon>
        <taxon>Neoptera</taxon>
        <taxon>Endopterygota</taxon>
        <taxon>Lepidoptera</taxon>
        <taxon>Glossata</taxon>
        <taxon>Ditrysia</taxon>
        <taxon>Papilionoidea</taxon>
        <taxon>Papilionidae</taxon>
        <taxon>Papilioninae</taxon>
        <taxon>Iphiclides</taxon>
    </lineage>
</organism>
<keyword evidence="8" id="KW-0325">Glycoprotein</keyword>
<evidence type="ECO:0000259" key="11">
    <source>
        <dbReference type="Pfam" id="PF24576"/>
    </source>
</evidence>
<dbReference type="PANTHER" id="PTHR42643:SF33">
    <property type="entry name" value="GLUTAMATE RECEPTOR 2-LIKE PROTEIN"/>
    <property type="match status" value="1"/>
</dbReference>
<evidence type="ECO:0000256" key="3">
    <source>
        <dbReference type="ARBA" id="ARBA00022475"/>
    </source>
</evidence>
<evidence type="ECO:0000256" key="4">
    <source>
        <dbReference type="ARBA" id="ARBA00022692"/>
    </source>
</evidence>
<feature type="transmembrane region" description="Helical" evidence="9">
    <location>
        <begin position="519"/>
        <end position="543"/>
    </location>
</feature>
<dbReference type="Pfam" id="PF24576">
    <property type="entry name" value="IR75A_N"/>
    <property type="match status" value="1"/>
</dbReference>
<dbReference type="InterPro" id="IPR052192">
    <property type="entry name" value="Insect_Ionotropic_Sensory_Rcpt"/>
</dbReference>
<protein>
    <submittedName>
        <fullName evidence="12">Uncharacterized protein</fullName>
    </submittedName>
</protein>
<keyword evidence="5 9" id="KW-1133">Transmembrane helix</keyword>
<name>A0ABN8HN34_9NEOP</name>
<dbReference type="InterPro" id="IPR057074">
    <property type="entry name" value="IR75A_N"/>
</dbReference>
<evidence type="ECO:0000256" key="6">
    <source>
        <dbReference type="ARBA" id="ARBA00023136"/>
    </source>
</evidence>
<dbReference type="PANTHER" id="PTHR42643">
    <property type="entry name" value="IONOTROPIC RECEPTOR 20A-RELATED"/>
    <property type="match status" value="1"/>
</dbReference>
<accession>A0ABN8HN34</accession>
<keyword evidence="7" id="KW-0675">Receptor</keyword>
<evidence type="ECO:0000313" key="12">
    <source>
        <dbReference type="EMBL" id="CAH2037611.1"/>
    </source>
</evidence>
<evidence type="ECO:0000256" key="8">
    <source>
        <dbReference type="ARBA" id="ARBA00023180"/>
    </source>
</evidence>
<comment type="subcellular location">
    <subcellularLocation>
        <location evidence="1">Cell membrane</location>
        <topology evidence="1">Multi-pass membrane protein</topology>
    </subcellularLocation>
</comment>
<dbReference type="InterPro" id="IPR001320">
    <property type="entry name" value="Iontro_rcpt_C"/>
</dbReference>
<keyword evidence="3" id="KW-1003">Cell membrane</keyword>
<keyword evidence="4 9" id="KW-0812">Transmembrane</keyword>
<dbReference type="Gene3D" id="3.40.190.10">
    <property type="entry name" value="Periplasmic binding protein-like II"/>
    <property type="match status" value="2"/>
</dbReference>
<evidence type="ECO:0000256" key="9">
    <source>
        <dbReference type="SAM" id="Phobius"/>
    </source>
</evidence>
<dbReference type="EMBL" id="OW152822">
    <property type="protein sequence ID" value="CAH2037611.1"/>
    <property type="molecule type" value="Genomic_DNA"/>
</dbReference>
<feature type="transmembrane region" description="Helical" evidence="9">
    <location>
        <begin position="104"/>
        <end position="125"/>
    </location>
</feature>
<evidence type="ECO:0000256" key="5">
    <source>
        <dbReference type="ARBA" id="ARBA00022989"/>
    </source>
</evidence>
<comment type="similarity">
    <text evidence="2">Belongs to the glutamate-gated ion channel (TC 1.A.10.1) family.</text>
</comment>
<evidence type="ECO:0000256" key="1">
    <source>
        <dbReference type="ARBA" id="ARBA00004651"/>
    </source>
</evidence>
<dbReference type="Gene3D" id="1.10.287.70">
    <property type="match status" value="1"/>
</dbReference>
<keyword evidence="6 9" id="KW-0472">Membrane</keyword>
<gene>
    <name evidence="12" type="ORF">IPOD504_LOCUS1238</name>
</gene>
<evidence type="ECO:0000313" key="13">
    <source>
        <dbReference type="Proteomes" id="UP000837857"/>
    </source>
</evidence>
<feature type="domain" description="Ionotropic receptor 75a N-terminal" evidence="11">
    <location>
        <begin position="201"/>
        <end position="327"/>
    </location>
</feature>
<dbReference type="Proteomes" id="UP000837857">
    <property type="component" value="Chromosome 10"/>
</dbReference>
<reference evidence="12" key="1">
    <citation type="submission" date="2022-03" db="EMBL/GenBank/DDBJ databases">
        <authorList>
            <person name="Martin H S."/>
        </authorList>
    </citation>
    <scope>NUCLEOTIDE SEQUENCE</scope>
</reference>
<sequence>MEYTITKVNVRTTNHLLDYLNASGNFVYADTWGYQYNNTWNGLSGYLVRGEVEIGGSPMFFTAERISIVEYISSPTPTRSKFVFRQPKLSYENNLFLLPFRNNVWYSVVGLMFLLFLAILVVTFWEWKKSSSGIDTGLFAFHMETGVGYKFVGKYFEEGEKCGLYEIQYLQVIDPWLAVRKNSPYVELFKIGNEEICKNSSPAANIIIVADIRCPNAKDGLLIANDCHKFKSPYRWLIIGVTPFNKPRELRTVLEHLDILTDAEVIMSQKNENNFSLYMPYKIGAKSKEWIVENFGKWESKYGFIKYKEMTVSTAIRRKDLLGEPVTVSVVITDNKTKSELLDMRTIHRDTLAKASFLHYLPIYDFINATKVIIYTDTWGYLVNGTYNGMVGHVARGEAELAGTVIFITKERLPVLEYMNYPASPSVKFVFREPSLSYQHNLFLLPFKPVVWCCILGLVFVLIIVLFINARWERVKCSYVNEFDHTVLKPNMGDIAILVISAITQQGSSTELKGTLGRVVMFILFLAFVFLYTSYSASIVALLQSSSNRIRTLSDLLNSKMELGAEDTPYNRYYFATETEPVKKAIYKYKIARRGSKSNFLKLEDGVRKLQKEPFAFNMNTGLGYRLVEQYFYEHEKCGLQEISYFPNTKPWQTCRKDSPYKEMFKIG</sequence>
<dbReference type="SUPFAM" id="SSF53850">
    <property type="entry name" value="Periplasmic binding protein-like II"/>
    <property type="match status" value="2"/>
</dbReference>
<proteinExistence type="inferred from homology"/>
<feature type="domain" description="Ionotropic glutamate receptor C-terminal" evidence="10">
    <location>
        <begin position="451"/>
        <end position="635"/>
    </location>
</feature>
<dbReference type="Pfam" id="PF00060">
    <property type="entry name" value="Lig_chan"/>
    <property type="match status" value="1"/>
</dbReference>
<feature type="transmembrane region" description="Helical" evidence="9">
    <location>
        <begin position="450"/>
        <end position="470"/>
    </location>
</feature>
<feature type="non-terminal residue" evidence="12">
    <location>
        <position position="1"/>
    </location>
</feature>
<evidence type="ECO:0000256" key="2">
    <source>
        <dbReference type="ARBA" id="ARBA00008685"/>
    </source>
</evidence>
<keyword evidence="13" id="KW-1185">Reference proteome</keyword>
<evidence type="ECO:0000259" key="10">
    <source>
        <dbReference type="Pfam" id="PF00060"/>
    </source>
</evidence>